<organism evidence="1">
    <name type="scientific">Anguilla anguilla</name>
    <name type="common">European freshwater eel</name>
    <name type="synonym">Muraena anguilla</name>
    <dbReference type="NCBI Taxonomy" id="7936"/>
    <lineage>
        <taxon>Eukaryota</taxon>
        <taxon>Metazoa</taxon>
        <taxon>Chordata</taxon>
        <taxon>Craniata</taxon>
        <taxon>Vertebrata</taxon>
        <taxon>Euteleostomi</taxon>
        <taxon>Actinopterygii</taxon>
        <taxon>Neopterygii</taxon>
        <taxon>Teleostei</taxon>
        <taxon>Anguilliformes</taxon>
        <taxon>Anguillidae</taxon>
        <taxon>Anguilla</taxon>
    </lineage>
</organism>
<dbReference type="AlphaFoldDB" id="A0A0E9WPQ6"/>
<reference evidence="1" key="2">
    <citation type="journal article" date="2015" name="Fish Shellfish Immunol.">
        <title>Early steps in the European eel (Anguilla anguilla)-Vibrio vulnificus interaction in the gills: Role of the RtxA13 toxin.</title>
        <authorList>
            <person name="Callol A."/>
            <person name="Pajuelo D."/>
            <person name="Ebbesson L."/>
            <person name="Teles M."/>
            <person name="MacKenzie S."/>
            <person name="Amaro C."/>
        </authorList>
    </citation>
    <scope>NUCLEOTIDE SEQUENCE</scope>
</reference>
<protein>
    <submittedName>
        <fullName evidence="1">Uncharacterized protein</fullName>
    </submittedName>
</protein>
<evidence type="ECO:0000313" key="1">
    <source>
        <dbReference type="EMBL" id="JAH92241.1"/>
    </source>
</evidence>
<sequence>MCVCVCVCKPCCYEYISFRVVSVVCVNRCVCVCKLCCNGDISIRVVFELCACVCVSWVVMGTSVLWLHIVLHLIMECCDTF</sequence>
<dbReference type="EMBL" id="GBXM01016336">
    <property type="protein sequence ID" value="JAH92241.1"/>
    <property type="molecule type" value="Transcribed_RNA"/>
</dbReference>
<accession>A0A0E9WPQ6</accession>
<name>A0A0E9WPQ6_ANGAN</name>
<proteinExistence type="predicted"/>
<reference evidence="1" key="1">
    <citation type="submission" date="2014-11" db="EMBL/GenBank/DDBJ databases">
        <authorList>
            <person name="Amaro Gonzalez C."/>
        </authorList>
    </citation>
    <scope>NUCLEOTIDE SEQUENCE</scope>
</reference>